<dbReference type="InterPro" id="IPR052336">
    <property type="entry name" value="MlaD_Phospholipid_Transporter"/>
</dbReference>
<dbReference type="EMBL" id="CP046172">
    <property type="protein sequence ID" value="QIS11368.1"/>
    <property type="molecule type" value="Genomic_DNA"/>
</dbReference>
<evidence type="ECO:0000313" key="5">
    <source>
        <dbReference type="EMBL" id="QIS11368.1"/>
    </source>
</evidence>
<dbReference type="RefSeq" id="WP_167474198.1">
    <property type="nucleotide sequence ID" value="NZ_CP046172.1"/>
</dbReference>
<keyword evidence="2" id="KW-0812">Transmembrane</keyword>
<sequence>MKTLVRHRLLLANLSLVLVLLVGGGYLLVSVMRVNPLRSTYTVTVLLDASGGLQSGGDATMRGVRVGDVAKVDVVDAGNSIAAEVRIDAKYRIPVDTDVAVARLSAAGEQYLDFRPAHDAGPYLDDGAVVPFDPRRVHTPTPVWSLLDNVSALITQLDPEKIGVILGELDTALSGGPDQLRHTVDGLSLAAAGLDNLLPQTTNLITDLRTIAATTKHAQPDLTTLTRNSGVLVDQLNRANAELRTVLDSAPGQLTELGAVLDRSADPITGLLTNLSAIVRAAQLRNSALRALFPSLALGGAALGVPAHENEFHAIFDIWLRPYCQYRSTPIKSEVVQDGTLPKWNYCDFPPPGQQIRGAANAPRPDVPNNGANMPPDVDPDERTLPPVR</sequence>
<dbReference type="GO" id="GO:0005576">
    <property type="term" value="C:extracellular region"/>
    <property type="evidence" value="ECO:0007669"/>
    <property type="project" value="TreeGrafter"/>
</dbReference>
<dbReference type="KEGG" id="nah:F5544_17460"/>
<keyword evidence="2" id="KW-1133">Transmembrane helix</keyword>
<dbReference type="Pfam" id="PF11887">
    <property type="entry name" value="Mce4_CUP1"/>
    <property type="match status" value="1"/>
</dbReference>
<reference evidence="5 6" key="1">
    <citation type="journal article" date="2019" name="ACS Chem. Biol.">
        <title>Identification and Mobilization of a Cryptic Antibiotic Biosynthesis Gene Locus from a Human-Pathogenic Nocardia Isolate.</title>
        <authorList>
            <person name="Herisse M."/>
            <person name="Ishida K."/>
            <person name="Porter J.L."/>
            <person name="Howden B."/>
            <person name="Hertweck C."/>
            <person name="Stinear T.P."/>
            <person name="Pidot S.J."/>
        </authorList>
    </citation>
    <scope>NUCLEOTIDE SEQUENCE [LARGE SCALE GENOMIC DNA]</scope>
    <source>
        <strain evidence="5 6">AUSMDU00012717</strain>
    </source>
</reference>
<dbReference type="AlphaFoldDB" id="A0A6G9YDW2"/>
<dbReference type="Proteomes" id="UP000503540">
    <property type="component" value="Chromosome"/>
</dbReference>
<gene>
    <name evidence="5" type="ORF">F5544_17460</name>
</gene>
<evidence type="ECO:0000259" key="3">
    <source>
        <dbReference type="Pfam" id="PF02470"/>
    </source>
</evidence>
<dbReference type="NCBIfam" id="TIGR00996">
    <property type="entry name" value="Mtu_fam_mce"/>
    <property type="match status" value="1"/>
</dbReference>
<dbReference type="Pfam" id="PF02470">
    <property type="entry name" value="MlaD"/>
    <property type="match status" value="1"/>
</dbReference>
<evidence type="ECO:0000256" key="2">
    <source>
        <dbReference type="SAM" id="Phobius"/>
    </source>
</evidence>
<evidence type="ECO:0000313" key="6">
    <source>
        <dbReference type="Proteomes" id="UP000503540"/>
    </source>
</evidence>
<keyword evidence="6" id="KW-1185">Reference proteome</keyword>
<dbReference type="InterPro" id="IPR024516">
    <property type="entry name" value="Mce_C"/>
</dbReference>
<dbReference type="PANTHER" id="PTHR33371">
    <property type="entry name" value="INTERMEMBRANE PHOSPHOLIPID TRANSPORT SYSTEM BINDING PROTEIN MLAD-RELATED"/>
    <property type="match status" value="1"/>
</dbReference>
<feature type="domain" description="Mammalian cell entry C-terminal" evidence="4">
    <location>
        <begin position="124"/>
        <end position="293"/>
    </location>
</feature>
<proteinExistence type="predicted"/>
<evidence type="ECO:0000259" key="4">
    <source>
        <dbReference type="Pfam" id="PF11887"/>
    </source>
</evidence>
<keyword evidence="2" id="KW-0472">Membrane</keyword>
<dbReference type="PANTHER" id="PTHR33371:SF16">
    <property type="entry name" value="MCE-FAMILY PROTEIN MCE3F"/>
    <property type="match status" value="1"/>
</dbReference>
<organism evidence="5 6">
    <name type="scientific">Nocardia arthritidis</name>
    <dbReference type="NCBI Taxonomy" id="228602"/>
    <lineage>
        <taxon>Bacteria</taxon>
        <taxon>Bacillati</taxon>
        <taxon>Actinomycetota</taxon>
        <taxon>Actinomycetes</taxon>
        <taxon>Mycobacteriales</taxon>
        <taxon>Nocardiaceae</taxon>
        <taxon>Nocardia</taxon>
    </lineage>
</organism>
<feature type="region of interest" description="Disordered" evidence="1">
    <location>
        <begin position="352"/>
        <end position="389"/>
    </location>
</feature>
<evidence type="ECO:0000256" key="1">
    <source>
        <dbReference type="SAM" id="MobiDB-lite"/>
    </source>
</evidence>
<dbReference type="InterPro" id="IPR005693">
    <property type="entry name" value="Mce"/>
</dbReference>
<feature type="transmembrane region" description="Helical" evidence="2">
    <location>
        <begin position="9"/>
        <end position="29"/>
    </location>
</feature>
<protein>
    <submittedName>
        <fullName evidence="5">MCE family protein</fullName>
    </submittedName>
</protein>
<name>A0A6G9YDW2_9NOCA</name>
<feature type="domain" description="Mce/MlaD" evidence="3">
    <location>
        <begin position="40"/>
        <end position="116"/>
    </location>
</feature>
<dbReference type="InterPro" id="IPR003399">
    <property type="entry name" value="Mce/MlaD"/>
</dbReference>
<accession>A0A6G9YDW2</accession>